<evidence type="ECO:0000256" key="1">
    <source>
        <dbReference type="ARBA" id="ARBA00000830"/>
    </source>
</evidence>
<dbReference type="Pfam" id="PF13419">
    <property type="entry name" value="HAD_2"/>
    <property type="match status" value="1"/>
</dbReference>
<dbReference type="GO" id="GO:0005829">
    <property type="term" value="C:cytosol"/>
    <property type="evidence" value="ECO:0007669"/>
    <property type="project" value="TreeGrafter"/>
</dbReference>
<evidence type="ECO:0000313" key="5">
    <source>
        <dbReference type="EMBL" id="TLP39138.1"/>
    </source>
</evidence>
<dbReference type="InterPro" id="IPR006439">
    <property type="entry name" value="HAD-SF_hydro_IA"/>
</dbReference>
<dbReference type="SUPFAM" id="SSF56784">
    <property type="entry name" value="HAD-like"/>
    <property type="match status" value="1"/>
</dbReference>
<dbReference type="RefSeq" id="WP_138151722.1">
    <property type="nucleotide sequence ID" value="NZ_VANU01000002.1"/>
</dbReference>
<gene>
    <name evidence="5" type="ORF">FDK22_04495</name>
</gene>
<dbReference type="EMBL" id="VANU01000002">
    <property type="protein sequence ID" value="TLP39138.1"/>
    <property type="molecule type" value="Genomic_DNA"/>
</dbReference>
<dbReference type="Gene3D" id="3.40.50.1000">
    <property type="entry name" value="HAD superfamily/HAD-like"/>
    <property type="match status" value="1"/>
</dbReference>
<dbReference type="PANTHER" id="PTHR43434:SF1">
    <property type="entry name" value="PHOSPHOGLYCOLATE PHOSPHATASE"/>
    <property type="match status" value="1"/>
</dbReference>
<dbReference type="SFLD" id="SFLDS00003">
    <property type="entry name" value="Haloacid_Dehalogenase"/>
    <property type="match status" value="1"/>
</dbReference>
<dbReference type="NCBIfam" id="TIGR01549">
    <property type="entry name" value="HAD-SF-IA-v1"/>
    <property type="match status" value="1"/>
</dbReference>
<keyword evidence="5" id="KW-0378">Hydrolase</keyword>
<comment type="catalytic activity">
    <reaction evidence="1">
        <text>2-phosphoglycolate + H2O = glycolate + phosphate</text>
        <dbReference type="Rhea" id="RHEA:14369"/>
        <dbReference type="ChEBI" id="CHEBI:15377"/>
        <dbReference type="ChEBI" id="CHEBI:29805"/>
        <dbReference type="ChEBI" id="CHEBI:43474"/>
        <dbReference type="ChEBI" id="CHEBI:58033"/>
        <dbReference type="EC" id="3.1.3.18"/>
    </reaction>
</comment>
<reference evidence="5 6" key="1">
    <citation type="submission" date="2019-05" db="EMBL/GenBank/DDBJ databases">
        <title>Arcobacter sp. nov., isolated from sea sediment.</title>
        <authorList>
            <person name="Kim W."/>
        </authorList>
    </citation>
    <scope>NUCLEOTIDE SEQUENCE [LARGE SCALE GENOMIC DNA]</scope>
    <source>
        <strain evidence="5 6">CAU 1517</strain>
    </source>
</reference>
<dbReference type="Proteomes" id="UP000308901">
    <property type="component" value="Unassembled WGS sequence"/>
</dbReference>
<dbReference type="SFLD" id="SFLDG01129">
    <property type="entry name" value="C1.5:_HAD__Beta-PGM__Phosphata"/>
    <property type="match status" value="1"/>
</dbReference>
<comment type="similarity">
    <text evidence="3">Belongs to the HAD-like hydrolase superfamily. CbbY/CbbZ/Gph/YieH family.</text>
</comment>
<proteinExistence type="inferred from homology"/>
<dbReference type="GO" id="GO:0008967">
    <property type="term" value="F:phosphoglycolate phosphatase activity"/>
    <property type="evidence" value="ECO:0007669"/>
    <property type="project" value="UniProtKB-EC"/>
</dbReference>
<dbReference type="InterPro" id="IPR041492">
    <property type="entry name" value="HAD_2"/>
</dbReference>
<comment type="caution">
    <text evidence="5">The sequence shown here is derived from an EMBL/GenBank/DDBJ whole genome shotgun (WGS) entry which is preliminary data.</text>
</comment>
<comment type="pathway">
    <text evidence="2">Organic acid metabolism; glycolate biosynthesis; glycolate from 2-phosphoglycolate: step 1/1.</text>
</comment>
<dbReference type="OrthoDB" id="9792518at2"/>
<evidence type="ECO:0000313" key="6">
    <source>
        <dbReference type="Proteomes" id="UP000308901"/>
    </source>
</evidence>
<dbReference type="NCBIfam" id="TIGR01509">
    <property type="entry name" value="HAD-SF-IA-v3"/>
    <property type="match status" value="1"/>
</dbReference>
<dbReference type="GO" id="GO:0006281">
    <property type="term" value="P:DNA repair"/>
    <property type="evidence" value="ECO:0007669"/>
    <property type="project" value="TreeGrafter"/>
</dbReference>
<evidence type="ECO:0000256" key="4">
    <source>
        <dbReference type="ARBA" id="ARBA00013078"/>
    </source>
</evidence>
<organism evidence="5 6">
    <name type="scientific">Arcobacter arenosus</name>
    <dbReference type="NCBI Taxonomy" id="2576037"/>
    <lineage>
        <taxon>Bacteria</taxon>
        <taxon>Pseudomonadati</taxon>
        <taxon>Campylobacterota</taxon>
        <taxon>Epsilonproteobacteria</taxon>
        <taxon>Campylobacterales</taxon>
        <taxon>Arcobacteraceae</taxon>
        <taxon>Arcobacter</taxon>
    </lineage>
</organism>
<dbReference type="SFLD" id="SFLDG01135">
    <property type="entry name" value="C1.5.6:_HAD__Beta-PGM__Phospha"/>
    <property type="match status" value="1"/>
</dbReference>
<sequence length="217" mass="24780">MKNKAIIFDLDGTLIDSLKDIAISANLVLEEFNLPLHDISEYKNFVGGGASVLVNNCVPKNSNEDLKQKVLNRFKEVYDQEHHLNTQPYDGIYEVLEQLTKQNIKIGILSNKPHYFTCKYVEEFFSDYNFLEIHGQKENVPKKPNPMVALEIANSFNIKPENIFFVGDSDVDIKTAINSKMIPVGVKWGFRGPRELIENGAKYIVDTPKDILKLFEK</sequence>
<dbReference type="InterPro" id="IPR036412">
    <property type="entry name" value="HAD-like_sf"/>
</dbReference>
<dbReference type="EC" id="3.1.3.18" evidence="4"/>
<accession>A0A5R8Y267</accession>
<dbReference type="InterPro" id="IPR050155">
    <property type="entry name" value="HAD-like_hydrolase_sf"/>
</dbReference>
<dbReference type="InterPro" id="IPR023214">
    <property type="entry name" value="HAD_sf"/>
</dbReference>
<keyword evidence="6" id="KW-1185">Reference proteome</keyword>
<evidence type="ECO:0000256" key="2">
    <source>
        <dbReference type="ARBA" id="ARBA00004818"/>
    </source>
</evidence>
<name>A0A5R8Y267_9BACT</name>
<evidence type="ECO:0000256" key="3">
    <source>
        <dbReference type="ARBA" id="ARBA00006171"/>
    </source>
</evidence>
<dbReference type="InterPro" id="IPR023198">
    <property type="entry name" value="PGP-like_dom2"/>
</dbReference>
<dbReference type="Gene3D" id="1.10.150.240">
    <property type="entry name" value="Putative phosphatase, domain 2"/>
    <property type="match status" value="1"/>
</dbReference>
<dbReference type="PANTHER" id="PTHR43434">
    <property type="entry name" value="PHOSPHOGLYCOLATE PHOSPHATASE"/>
    <property type="match status" value="1"/>
</dbReference>
<protein>
    <recommendedName>
        <fullName evidence="4">phosphoglycolate phosphatase</fullName>
        <ecNumber evidence="4">3.1.3.18</ecNumber>
    </recommendedName>
</protein>
<dbReference type="AlphaFoldDB" id="A0A5R8Y267"/>